<dbReference type="InterPro" id="IPR024072">
    <property type="entry name" value="DHFR-like_dom_sf"/>
</dbReference>
<dbReference type="GO" id="GO:0008703">
    <property type="term" value="F:5-amino-6-(5-phosphoribosylamino)uracil reductase activity"/>
    <property type="evidence" value="ECO:0007669"/>
    <property type="project" value="InterPro"/>
</dbReference>
<accession>A0A9D2G0W7</accession>
<dbReference type="PANTHER" id="PTHR38011">
    <property type="entry name" value="DIHYDROFOLATE REDUCTASE FAMILY PROTEIN (AFU_ORTHOLOGUE AFUA_8G06820)"/>
    <property type="match status" value="1"/>
</dbReference>
<dbReference type="AlphaFoldDB" id="A0A9D2G0W7"/>
<dbReference type="EMBL" id="DXAZ01000060">
    <property type="protein sequence ID" value="HIZ70994.1"/>
    <property type="molecule type" value="Genomic_DNA"/>
</dbReference>
<feature type="domain" description="Bacterial bifunctional deaminase-reductase C-terminal" evidence="4">
    <location>
        <begin position="124"/>
        <end position="229"/>
    </location>
</feature>
<dbReference type="GO" id="GO:0009231">
    <property type="term" value="P:riboflavin biosynthetic process"/>
    <property type="evidence" value="ECO:0007669"/>
    <property type="project" value="InterPro"/>
</dbReference>
<evidence type="ECO:0000259" key="4">
    <source>
        <dbReference type="Pfam" id="PF01872"/>
    </source>
</evidence>
<dbReference type="InterPro" id="IPR002734">
    <property type="entry name" value="RibDG_C"/>
</dbReference>
<evidence type="ECO:0000256" key="3">
    <source>
        <dbReference type="ARBA" id="ARBA00023002"/>
    </source>
</evidence>
<comment type="caution">
    <text evidence="5">The sequence shown here is derived from an EMBL/GenBank/DDBJ whole genome shotgun (WGS) entry which is preliminary data.</text>
</comment>
<evidence type="ECO:0000256" key="2">
    <source>
        <dbReference type="ARBA" id="ARBA00022857"/>
    </source>
</evidence>
<evidence type="ECO:0000256" key="1">
    <source>
        <dbReference type="ARBA" id="ARBA00005104"/>
    </source>
</evidence>
<name>A0A9D2G0W7_9LACT</name>
<protein>
    <submittedName>
        <fullName evidence="5">Dihydrofolate reductase family protein</fullName>
    </submittedName>
</protein>
<reference evidence="5" key="2">
    <citation type="submission" date="2021-04" db="EMBL/GenBank/DDBJ databases">
        <authorList>
            <person name="Gilroy R."/>
        </authorList>
    </citation>
    <scope>NUCLEOTIDE SEQUENCE</scope>
    <source>
        <strain evidence="5">CHK169-4300</strain>
    </source>
</reference>
<sequence length="243" mass="27734">MDKPYIIIHTHTSIDGNIDIMDLFEFQEASRQYQELAINPEKQQFGIQGYLNGKTTTEDNMTHYKEPKLEKNAPLVPEGDYINNPDAPMYYLSIDARGELAFEENYSSYGGVNSHIVEVLTEQASNAYKHFLREKEISYIIAGKKEIDYEVMLDKFYHLFGIQKMMVGGGGTLNWSFIQNGLADEVSMILAPIANADPEGHRFFVAKEPYSTIQETAFQLKAVEELEHGTLWIRYAVKNDGEK</sequence>
<dbReference type="Gene3D" id="3.40.430.10">
    <property type="entry name" value="Dihydrofolate Reductase, subunit A"/>
    <property type="match status" value="1"/>
</dbReference>
<keyword evidence="2" id="KW-0521">NADP</keyword>
<dbReference type="SUPFAM" id="SSF53597">
    <property type="entry name" value="Dihydrofolate reductase-like"/>
    <property type="match status" value="1"/>
</dbReference>
<dbReference type="Proteomes" id="UP000824106">
    <property type="component" value="Unassembled WGS sequence"/>
</dbReference>
<keyword evidence="3" id="KW-0560">Oxidoreductase</keyword>
<organism evidence="5 6">
    <name type="scientific">Candidatus Atopostipes pullistercoris</name>
    <dbReference type="NCBI Taxonomy" id="2838467"/>
    <lineage>
        <taxon>Bacteria</taxon>
        <taxon>Bacillati</taxon>
        <taxon>Bacillota</taxon>
        <taxon>Bacilli</taxon>
        <taxon>Lactobacillales</taxon>
        <taxon>Carnobacteriaceae</taxon>
        <taxon>Atopostipes</taxon>
    </lineage>
</organism>
<dbReference type="InterPro" id="IPR050765">
    <property type="entry name" value="Riboflavin_Biosynth_HTPR"/>
</dbReference>
<comment type="pathway">
    <text evidence="1">Cofactor biosynthesis; riboflavin biosynthesis.</text>
</comment>
<evidence type="ECO:0000313" key="5">
    <source>
        <dbReference type="EMBL" id="HIZ70994.1"/>
    </source>
</evidence>
<proteinExistence type="predicted"/>
<evidence type="ECO:0000313" key="6">
    <source>
        <dbReference type="Proteomes" id="UP000824106"/>
    </source>
</evidence>
<gene>
    <name evidence="5" type="ORF">H9808_04435</name>
</gene>
<dbReference type="Pfam" id="PF01872">
    <property type="entry name" value="RibD_C"/>
    <property type="match status" value="1"/>
</dbReference>
<dbReference type="PANTHER" id="PTHR38011:SF7">
    <property type="entry name" value="2,5-DIAMINO-6-RIBOSYLAMINO-4(3H)-PYRIMIDINONE 5'-PHOSPHATE REDUCTASE"/>
    <property type="match status" value="1"/>
</dbReference>
<reference evidence="5" key="1">
    <citation type="journal article" date="2021" name="PeerJ">
        <title>Extensive microbial diversity within the chicken gut microbiome revealed by metagenomics and culture.</title>
        <authorList>
            <person name="Gilroy R."/>
            <person name="Ravi A."/>
            <person name="Getino M."/>
            <person name="Pursley I."/>
            <person name="Horton D.L."/>
            <person name="Alikhan N.F."/>
            <person name="Baker D."/>
            <person name="Gharbi K."/>
            <person name="Hall N."/>
            <person name="Watson M."/>
            <person name="Adriaenssens E.M."/>
            <person name="Foster-Nyarko E."/>
            <person name="Jarju S."/>
            <person name="Secka A."/>
            <person name="Antonio M."/>
            <person name="Oren A."/>
            <person name="Chaudhuri R.R."/>
            <person name="La Ragione R."/>
            <person name="Hildebrand F."/>
            <person name="Pallen M.J."/>
        </authorList>
    </citation>
    <scope>NUCLEOTIDE SEQUENCE</scope>
    <source>
        <strain evidence="5">CHK169-4300</strain>
    </source>
</reference>